<evidence type="ECO:0000313" key="1">
    <source>
        <dbReference type="Proteomes" id="UP000887566"/>
    </source>
</evidence>
<evidence type="ECO:0000313" key="2">
    <source>
        <dbReference type="WBParaSite" id="PSAMB.scaffold13028size2468.g35225.t1"/>
    </source>
</evidence>
<dbReference type="PANTHER" id="PTHR16056">
    <property type="entry name" value="REGULATOR OF MICROTUBULE DYNAMICS PROTEIN"/>
    <property type="match status" value="1"/>
</dbReference>
<reference evidence="2" key="1">
    <citation type="submission" date="2022-11" db="UniProtKB">
        <authorList>
            <consortium name="WormBaseParasite"/>
        </authorList>
    </citation>
    <scope>IDENTIFICATION</scope>
</reference>
<accession>A0A914UVS9</accession>
<dbReference type="AlphaFoldDB" id="A0A914UVS9"/>
<dbReference type="GO" id="GO:0097431">
    <property type="term" value="C:mitotic spindle pole"/>
    <property type="evidence" value="ECO:0007669"/>
    <property type="project" value="TreeGrafter"/>
</dbReference>
<keyword evidence="1" id="KW-1185">Reference proteome</keyword>
<proteinExistence type="predicted"/>
<protein>
    <submittedName>
        <fullName evidence="2">Uncharacterized protein</fullName>
    </submittedName>
</protein>
<name>A0A914UVS9_9BILA</name>
<dbReference type="GO" id="GO:0005876">
    <property type="term" value="C:spindle microtubule"/>
    <property type="evidence" value="ECO:0007669"/>
    <property type="project" value="TreeGrafter"/>
</dbReference>
<dbReference type="InterPro" id="IPR049039">
    <property type="entry name" value="RMD1-3_a_helical_rpt"/>
</dbReference>
<sequence length="161" mass="18480">MPYSDQASVARSGSLRSQSDDEFFDATEWLSGYGSDDENEPFNTLDLKTVYEKVDTLLQSTAEADRRAAYDIMSQIAHKHSDNVEFLWRFARTCHLYATCFAKVDEEKRKKFVFEGRDNAFKALKINDHNADVYKWCAATSGVSTDFLLLKEKIEQGYAFK</sequence>
<dbReference type="WBParaSite" id="PSAMB.scaffold13028size2468.g35225.t1">
    <property type="protein sequence ID" value="PSAMB.scaffold13028size2468.g35225.t1"/>
    <property type="gene ID" value="PSAMB.scaffold13028size2468.g35225"/>
</dbReference>
<dbReference type="Proteomes" id="UP000887566">
    <property type="component" value="Unplaced"/>
</dbReference>
<organism evidence="1 2">
    <name type="scientific">Plectus sambesii</name>
    <dbReference type="NCBI Taxonomy" id="2011161"/>
    <lineage>
        <taxon>Eukaryota</taxon>
        <taxon>Metazoa</taxon>
        <taxon>Ecdysozoa</taxon>
        <taxon>Nematoda</taxon>
        <taxon>Chromadorea</taxon>
        <taxon>Plectida</taxon>
        <taxon>Plectina</taxon>
        <taxon>Plectoidea</taxon>
        <taxon>Plectidae</taxon>
        <taxon>Plectus</taxon>
    </lineage>
</organism>
<dbReference type="PANTHER" id="PTHR16056:SF37">
    <property type="entry name" value="REGULATOR OF MICROTUBULE DYNAMICS PROTEIN 3-LIKE ISOFORM X1"/>
    <property type="match status" value="1"/>
</dbReference>
<dbReference type="GO" id="GO:0008017">
    <property type="term" value="F:microtubule binding"/>
    <property type="evidence" value="ECO:0007669"/>
    <property type="project" value="TreeGrafter"/>
</dbReference>
<dbReference type="GO" id="GO:0005739">
    <property type="term" value="C:mitochondrion"/>
    <property type="evidence" value="ECO:0007669"/>
    <property type="project" value="TreeGrafter"/>
</dbReference>
<dbReference type="Pfam" id="PF21033">
    <property type="entry name" value="RMD1-3"/>
    <property type="match status" value="1"/>
</dbReference>